<proteinExistence type="predicted"/>
<dbReference type="RefSeq" id="WP_313997750.1">
    <property type="nucleotide sequence ID" value="NZ_JASJOT010000010.1"/>
</dbReference>
<comment type="caution">
    <text evidence="1">The sequence shown here is derived from an EMBL/GenBank/DDBJ whole genome shotgun (WGS) entry which is preliminary data.</text>
</comment>
<reference evidence="1 2" key="1">
    <citation type="submission" date="2023-05" db="EMBL/GenBank/DDBJ databases">
        <authorList>
            <person name="Zhang X."/>
        </authorList>
    </citation>
    <scope>NUCLEOTIDE SEQUENCE [LARGE SCALE GENOMIC DNA]</scope>
    <source>
        <strain evidence="1 2">DM2B3-1</strain>
    </source>
</reference>
<gene>
    <name evidence="1" type="ORF">QNI19_16410</name>
</gene>
<organism evidence="1 2">
    <name type="scientific">Xanthocytophaga flava</name>
    <dbReference type="NCBI Taxonomy" id="3048013"/>
    <lineage>
        <taxon>Bacteria</taxon>
        <taxon>Pseudomonadati</taxon>
        <taxon>Bacteroidota</taxon>
        <taxon>Cytophagia</taxon>
        <taxon>Cytophagales</taxon>
        <taxon>Rhodocytophagaceae</taxon>
        <taxon>Xanthocytophaga</taxon>
    </lineage>
</organism>
<accession>A0ABT7CPD1</accession>
<keyword evidence="2" id="KW-1185">Reference proteome</keyword>
<evidence type="ECO:0000313" key="2">
    <source>
        <dbReference type="Proteomes" id="UP001228581"/>
    </source>
</evidence>
<protein>
    <submittedName>
        <fullName evidence="1">Uncharacterized protein</fullName>
    </submittedName>
</protein>
<dbReference type="Proteomes" id="UP001228581">
    <property type="component" value="Unassembled WGS sequence"/>
</dbReference>
<sequence length="171" mass="19743">MRLIIWILVLMLIGFGTGLIVQKCATKKQFRENGRHYYTSISGAPWMPDTVKRLRIDPIQPTGKLVIPVQTDIALVADTALRKSLEKKDIIIGVKHLPKPSRKERRLARRIKQDTLMPVMDLLVIQTISPIGKINTNQYPARWIQPGKWEITPQGLHIDSTSFRRRKRLFK</sequence>
<evidence type="ECO:0000313" key="1">
    <source>
        <dbReference type="EMBL" id="MDJ1494529.1"/>
    </source>
</evidence>
<dbReference type="EMBL" id="JASJOT010000010">
    <property type="protein sequence ID" value="MDJ1494529.1"/>
    <property type="molecule type" value="Genomic_DNA"/>
</dbReference>
<name>A0ABT7CPD1_9BACT</name>